<protein>
    <recommendedName>
        <fullName evidence="4">MetS family NSS transporter small subunit</fullName>
    </recommendedName>
</protein>
<keyword evidence="3" id="KW-1185">Reference proteome</keyword>
<keyword evidence="1" id="KW-1133">Transmembrane helix</keyword>
<accession>A0ABM5YAV3</accession>
<organism evidence="2 3">
    <name type="scientific">Anaerotignum propionicum DSM 1682</name>
    <dbReference type="NCBI Taxonomy" id="991789"/>
    <lineage>
        <taxon>Bacteria</taxon>
        <taxon>Bacillati</taxon>
        <taxon>Bacillota</taxon>
        <taxon>Clostridia</taxon>
        <taxon>Lachnospirales</taxon>
        <taxon>Anaerotignaceae</taxon>
        <taxon>Anaerotignum</taxon>
    </lineage>
</organism>
<proteinExistence type="predicted"/>
<name>A0ABM5YAV3_ANAPI</name>
<reference evidence="2 3" key="1">
    <citation type="journal article" date="2016" name="Genome Announc.">
        <title>Complete Genome Sequence of the Amino Acid-Fermenting Clostridium propionicum X2 (DSM 1682).</title>
        <authorList>
            <person name="Poehlein A."/>
            <person name="Schlien K."/>
            <person name="Chowdhury N.P."/>
            <person name="Gottschalk G."/>
            <person name="Buckel W."/>
            <person name="Daniel R."/>
        </authorList>
    </citation>
    <scope>NUCLEOTIDE SEQUENCE [LARGE SCALE GENOMIC DNA]</scope>
    <source>
        <strain evidence="2 3">X2</strain>
    </source>
</reference>
<reference evidence="3" key="2">
    <citation type="submission" date="2016-01" db="EMBL/GenBank/DDBJ databases">
        <authorList>
            <person name="Poehlein A."/>
            <person name="Schlien K."/>
            <person name="Gottschalk G."/>
            <person name="Buckel W."/>
            <person name="Daniel R."/>
        </authorList>
    </citation>
    <scope>NUCLEOTIDE SEQUENCE [LARGE SCALE GENOMIC DNA]</scope>
    <source>
        <strain evidence="3">X2</strain>
    </source>
</reference>
<sequence>MSTSTIITLICIVTLLYGSTGFLVYKCLTTKEKESDE</sequence>
<keyword evidence="1" id="KW-0812">Transmembrane</keyword>
<dbReference type="Proteomes" id="UP000068026">
    <property type="component" value="Chromosome"/>
</dbReference>
<evidence type="ECO:0000313" key="3">
    <source>
        <dbReference type="Proteomes" id="UP000068026"/>
    </source>
</evidence>
<dbReference type="EMBL" id="CP014223">
    <property type="protein sequence ID" value="AMJ41224.1"/>
    <property type="molecule type" value="Genomic_DNA"/>
</dbReference>
<evidence type="ECO:0000256" key="1">
    <source>
        <dbReference type="SAM" id="Phobius"/>
    </source>
</evidence>
<evidence type="ECO:0000313" key="2">
    <source>
        <dbReference type="EMBL" id="AMJ41224.1"/>
    </source>
</evidence>
<evidence type="ECO:0008006" key="4">
    <source>
        <dbReference type="Google" id="ProtNLM"/>
    </source>
</evidence>
<gene>
    <name evidence="2" type="ORF">CPRO_16340</name>
</gene>
<feature type="transmembrane region" description="Helical" evidence="1">
    <location>
        <begin position="6"/>
        <end position="25"/>
    </location>
</feature>
<keyword evidence="1" id="KW-0472">Membrane</keyword>